<evidence type="ECO:0000256" key="12">
    <source>
        <dbReference type="ARBA" id="ARBA00023303"/>
    </source>
</evidence>
<comment type="subcellular location">
    <subcellularLocation>
        <location evidence="1">Cell membrane</location>
        <topology evidence="1">Multi-pass membrane protein</topology>
    </subcellularLocation>
</comment>
<keyword evidence="2" id="KW-0813">Transport</keyword>
<evidence type="ECO:0000256" key="8">
    <source>
        <dbReference type="ARBA" id="ARBA00022837"/>
    </source>
</evidence>
<dbReference type="InterPro" id="IPR024862">
    <property type="entry name" value="TRPV"/>
</dbReference>
<dbReference type="SUPFAM" id="SSF48403">
    <property type="entry name" value="Ankyrin repeat"/>
    <property type="match status" value="1"/>
</dbReference>
<dbReference type="EMBL" id="JAKKPZ010000128">
    <property type="protein sequence ID" value="KAI1701040.1"/>
    <property type="molecule type" value="Genomic_DNA"/>
</dbReference>
<keyword evidence="11 15" id="KW-0472">Membrane</keyword>
<evidence type="ECO:0000256" key="10">
    <source>
        <dbReference type="ARBA" id="ARBA00023065"/>
    </source>
</evidence>
<feature type="repeat" description="ANK" evidence="13">
    <location>
        <begin position="209"/>
        <end position="241"/>
    </location>
</feature>
<dbReference type="GO" id="GO:0005262">
    <property type="term" value="F:calcium channel activity"/>
    <property type="evidence" value="ECO:0007669"/>
    <property type="project" value="UniProtKB-KW"/>
</dbReference>
<feature type="transmembrane region" description="Helical" evidence="15">
    <location>
        <begin position="651"/>
        <end position="672"/>
    </location>
</feature>
<evidence type="ECO:0000256" key="3">
    <source>
        <dbReference type="ARBA" id="ARBA00022475"/>
    </source>
</evidence>
<evidence type="ECO:0000256" key="1">
    <source>
        <dbReference type="ARBA" id="ARBA00004651"/>
    </source>
</evidence>
<keyword evidence="8" id="KW-0106">Calcium</keyword>
<keyword evidence="7" id="KW-0677">Repeat</keyword>
<sequence>MGSSDSRFAAETEKKSVPNGVNGRVASEAQASAANDKQHKLYQLVDMHGGGELIKWMRYARKGGDYSIVEGYFETTIKNSMFNGGKGKLESVAQLVKLRNKERNERLSAFNRKKGKGKSGPNILDDFNQEANQGDLKKALKLLDGGKSGHGDAKYREIVWKLEERGSMGENLVGCCLMQGSPLHNELAIRLMTEFPKLVNDVFLSEDYYGLSPLHQAIVNEDPGLTSFLLQKGADINQRCYGAFFCPDDQKSSRTDSLEHEYVELSLRTNYTGRMYYGEFPLAFAACTNQKDCYRLLRAKRADPNQQDTNGNTVLHMTVIHENMEMLKLVYDTGGKLQIMNKQKLTPLTLAAKLAKKTVFEQILQLESSTVWNYGQSASVAYPLARIDTINQETGALNEDSALSLIVYGETEEHLDLLDGLLEDLLSAKWEAFGKKRWLMSLLGFVFYYVIFFMAFMNRPFSKTTSVITHLMIDEDDNFIETYNGSRIFREVEHDTGVMDWFKNDQCHLWKYNNFGYQGYVRMVCEPLVFLMVVFQVTSELWEVHSKHYRGIPYLVLEFLVIGRKKWWQIMKSFPSKLLYKCSFVLILLLVPIRLLCGINDYMLLLDNMLSLITIILTTFHFLYYCRAVKFVGPFILMIYTIITRDMLRFFLIYLIFLVGFSQSFYVIFLACPRARQDRFDRGLNSSEPGLANDDDNNVNILENPLESFMRLFIMTVGEFTVFYRQLQTCHEPLISNIGKLLFVVYMVLVFLMQFNLLIAMMTRTYELIFNTQKEWKRQWAQVILMLELSLNPKSRLTALLEYSRPIGTDKRKRAFVVTRKIDSNTEIERLKQEQKDHAIREEEKMILKRRLKDALNKDGRVTGLRPMTSYLMTTTPMPPRR</sequence>
<evidence type="ECO:0000313" key="18">
    <source>
        <dbReference type="Proteomes" id="UP001201812"/>
    </source>
</evidence>
<gene>
    <name evidence="17" type="ORF">DdX_16344</name>
</gene>
<dbReference type="InterPro" id="IPR036770">
    <property type="entry name" value="Ankyrin_rpt-contain_sf"/>
</dbReference>
<evidence type="ECO:0000256" key="13">
    <source>
        <dbReference type="PROSITE-ProRule" id="PRU00023"/>
    </source>
</evidence>
<dbReference type="Pfam" id="PF00023">
    <property type="entry name" value="Ank"/>
    <property type="match status" value="1"/>
</dbReference>
<dbReference type="AlphaFoldDB" id="A0AAD4MQJ2"/>
<keyword evidence="12" id="KW-0407">Ion channel</keyword>
<dbReference type="PANTHER" id="PTHR10582">
    <property type="entry name" value="TRANSIENT RECEPTOR POTENTIAL ION CHANNEL PROTEIN"/>
    <property type="match status" value="1"/>
</dbReference>
<feature type="transmembrane region" description="Helical" evidence="15">
    <location>
        <begin position="628"/>
        <end position="645"/>
    </location>
</feature>
<evidence type="ECO:0000256" key="4">
    <source>
        <dbReference type="ARBA" id="ARBA00022568"/>
    </source>
</evidence>
<evidence type="ECO:0000256" key="14">
    <source>
        <dbReference type="SAM" id="MobiDB-lite"/>
    </source>
</evidence>
<reference evidence="17" key="1">
    <citation type="submission" date="2022-01" db="EMBL/GenBank/DDBJ databases">
        <title>Genome Sequence Resource for Two Populations of Ditylenchus destructor, the Migratory Endoparasitic Phytonematode.</title>
        <authorList>
            <person name="Zhang H."/>
            <person name="Lin R."/>
            <person name="Xie B."/>
        </authorList>
    </citation>
    <scope>NUCLEOTIDE SEQUENCE</scope>
    <source>
        <strain evidence="17">BazhouSP</strain>
    </source>
</reference>
<accession>A0AAD4MQJ2</accession>
<proteinExistence type="predicted"/>
<organism evidence="17 18">
    <name type="scientific">Ditylenchus destructor</name>
    <dbReference type="NCBI Taxonomy" id="166010"/>
    <lineage>
        <taxon>Eukaryota</taxon>
        <taxon>Metazoa</taxon>
        <taxon>Ecdysozoa</taxon>
        <taxon>Nematoda</taxon>
        <taxon>Chromadorea</taxon>
        <taxon>Rhabditida</taxon>
        <taxon>Tylenchina</taxon>
        <taxon>Tylenchomorpha</taxon>
        <taxon>Sphaerularioidea</taxon>
        <taxon>Anguinidae</taxon>
        <taxon>Anguininae</taxon>
        <taxon>Ditylenchus</taxon>
    </lineage>
</organism>
<dbReference type="GO" id="GO:0005886">
    <property type="term" value="C:plasma membrane"/>
    <property type="evidence" value="ECO:0007669"/>
    <property type="project" value="UniProtKB-SubCell"/>
</dbReference>
<comment type="caution">
    <text evidence="17">The sequence shown here is derived from an EMBL/GenBank/DDBJ whole genome shotgun (WGS) entry which is preliminary data.</text>
</comment>
<keyword evidence="18" id="KW-1185">Reference proteome</keyword>
<evidence type="ECO:0000256" key="11">
    <source>
        <dbReference type="ARBA" id="ARBA00023136"/>
    </source>
</evidence>
<keyword evidence="13" id="KW-0040">ANK repeat</keyword>
<feature type="repeat" description="ANK" evidence="13">
    <location>
        <begin position="310"/>
        <end position="342"/>
    </location>
</feature>
<protein>
    <submittedName>
        <fullName evidence="17">Ion transport protein domain-containing protein</fullName>
    </submittedName>
</protein>
<dbReference type="Proteomes" id="UP001201812">
    <property type="component" value="Unassembled WGS sequence"/>
</dbReference>
<dbReference type="Gene3D" id="1.25.40.20">
    <property type="entry name" value="Ankyrin repeat-containing domain"/>
    <property type="match status" value="1"/>
</dbReference>
<dbReference type="GO" id="GO:0098703">
    <property type="term" value="P:calcium ion import across plasma membrane"/>
    <property type="evidence" value="ECO:0007669"/>
    <property type="project" value="TreeGrafter"/>
</dbReference>
<feature type="transmembrane region" description="Helical" evidence="15">
    <location>
        <begin position="578"/>
        <end position="596"/>
    </location>
</feature>
<dbReference type="FunFam" id="1.25.40.20:FF:000181">
    <property type="entry name" value="Nanchung, isoform A"/>
    <property type="match status" value="1"/>
</dbReference>
<keyword evidence="6 15" id="KW-0812">Transmembrane</keyword>
<keyword evidence="4" id="KW-0109">Calcium transport</keyword>
<evidence type="ECO:0000259" key="16">
    <source>
        <dbReference type="Pfam" id="PF00520"/>
    </source>
</evidence>
<keyword evidence="5" id="KW-0107">Calcium channel</keyword>
<evidence type="ECO:0000256" key="15">
    <source>
        <dbReference type="SAM" id="Phobius"/>
    </source>
</evidence>
<evidence type="ECO:0000256" key="5">
    <source>
        <dbReference type="ARBA" id="ARBA00022673"/>
    </source>
</evidence>
<feature type="region of interest" description="Disordered" evidence="14">
    <location>
        <begin position="1"/>
        <end position="23"/>
    </location>
</feature>
<dbReference type="SMART" id="SM00248">
    <property type="entry name" value="ANK"/>
    <property type="match status" value="4"/>
</dbReference>
<dbReference type="PROSITE" id="PS50297">
    <property type="entry name" value="ANK_REP_REGION"/>
    <property type="match status" value="1"/>
</dbReference>
<evidence type="ECO:0000256" key="7">
    <source>
        <dbReference type="ARBA" id="ARBA00022737"/>
    </source>
</evidence>
<dbReference type="InterPro" id="IPR005821">
    <property type="entry name" value="Ion_trans_dom"/>
</dbReference>
<evidence type="ECO:0000256" key="9">
    <source>
        <dbReference type="ARBA" id="ARBA00022989"/>
    </source>
</evidence>
<feature type="domain" description="Ion transport" evidence="16">
    <location>
        <begin position="591"/>
        <end position="769"/>
    </location>
</feature>
<evidence type="ECO:0000313" key="17">
    <source>
        <dbReference type="EMBL" id="KAI1701040.1"/>
    </source>
</evidence>
<dbReference type="InterPro" id="IPR002110">
    <property type="entry name" value="Ankyrin_rpt"/>
</dbReference>
<dbReference type="Pfam" id="PF12796">
    <property type="entry name" value="Ank_2"/>
    <property type="match status" value="1"/>
</dbReference>
<dbReference type="Pfam" id="PF00520">
    <property type="entry name" value="Ion_trans"/>
    <property type="match status" value="1"/>
</dbReference>
<name>A0AAD4MQJ2_9BILA</name>
<dbReference type="PROSITE" id="PS50088">
    <property type="entry name" value="ANK_REPEAT"/>
    <property type="match status" value="2"/>
</dbReference>
<keyword evidence="9 15" id="KW-1133">Transmembrane helix</keyword>
<keyword evidence="3" id="KW-1003">Cell membrane</keyword>
<keyword evidence="10" id="KW-0406">Ion transport</keyword>
<feature type="transmembrane region" description="Helical" evidence="15">
    <location>
        <begin position="438"/>
        <end position="456"/>
    </location>
</feature>
<evidence type="ECO:0000256" key="2">
    <source>
        <dbReference type="ARBA" id="ARBA00022448"/>
    </source>
</evidence>
<feature type="transmembrane region" description="Helical" evidence="15">
    <location>
        <begin position="741"/>
        <end position="762"/>
    </location>
</feature>
<evidence type="ECO:0000256" key="6">
    <source>
        <dbReference type="ARBA" id="ARBA00022692"/>
    </source>
</evidence>
<dbReference type="PANTHER" id="PTHR10582:SF30">
    <property type="entry name" value="ION TRANSPORT DOMAIN-CONTAINING PROTEIN"/>
    <property type="match status" value="1"/>
</dbReference>